<dbReference type="KEGG" id="lpil:LIP_0642"/>
<dbReference type="OrthoDB" id="9801934at2"/>
<dbReference type="InterPro" id="IPR036676">
    <property type="entry name" value="PurM-like_C_sf"/>
</dbReference>
<evidence type="ECO:0000313" key="4">
    <source>
        <dbReference type="EMBL" id="BAS26499.1"/>
    </source>
</evidence>
<dbReference type="EMBL" id="AP014924">
    <property type="protein sequence ID" value="BAS26499.1"/>
    <property type="molecule type" value="Genomic_DNA"/>
</dbReference>
<name>A0A0K2SI23_LIMPI</name>
<dbReference type="RefSeq" id="WP_068134119.1">
    <property type="nucleotide sequence ID" value="NZ_AP014924.1"/>
</dbReference>
<dbReference type="NCBIfam" id="TIGR02124">
    <property type="entry name" value="hypE"/>
    <property type="match status" value="1"/>
</dbReference>
<keyword evidence="5" id="KW-1185">Reference proteome</keyword>
<dbReference type="STRING" id="1555112.LIP_0642"/>
<dbReference type="SUPFAM" id="SSF55326">
    <property type="entry name" value="PurM N-terminal domain-like"/>
    <property type="match status" value="1"/>
</dbReference>
<dbReference type="PIRSF" id="PIRSF005644">
    <property type="entry name" value="Hdrgns_mtr_HypE"/>
    <property type="match status" value="1"/>
</dbReference>
<sequence>MSTPGHGTPERRSFGHGDGRILLGHGSGGRLTASLFHDVFLPAFRNPALEAAGDQAVLSLAGTRLAVTTDSFVVSPLFFPGGDIGRLAVCGTVNDLAVGGATPACLTAGFIIEEGFPAEDLRKVVASMAEAAREAVVEIVAGDTKVVERGKGDGLFITTTGVGLVPDGLRLGPGEIRPGDQILVSGHVGDHGVAVMVHRAGLEPGGTLRSDSAPLTGLAQALLQAGPGAVRCMRDPTRGGLATTLAELAAASGTCFQVDEAEIPVRDEVRALCEMLGLDPLYAANEGKLVAVVDPRAATAVLEAARSHPLGREARWIGQAVEGAPSEVRLRTVVGGTRPLDLLEGEQLPRIC</sequence>
<dbReference type="InterPro" id="IPR010918">
    <property type="entry name" value="PurM-like_C_dom"/>
</dbReference>
<dbReference type="Gene3D" id="3.90.650.10">
    <property type="entry name" value="PurM-like C-terminal domain"/>
    <property type="match status" value="1"/>
</dbReference>
<dbReference type="AlphaFoldDB" id="A0A0K2SI23"/>
<reference evidence="5" key="2">
    <citation type="journal article" date="2016" name="Int. J. Syst. Evol. Microbiol.">
        <title>Complete genome sequence and cell structure of Limnochorda pilosa, a Gram-negative spore-former within the phylum Firmicutes.</title>
        <authorList>
            <person name="Watanabe M."/>
            <person name="Kojima H."/>
            <person name="Fukui M."/>
        </authorList>
    </citation>
    <scope>NUCLEOTIDE SEQUENCE [LARGE SCALE GENOMIC DNA]</scope>
    <source>
        <strain evidence="5">HC45</strain>
    </source>
</reference>
<dbReference type="InterPro" id="IPR016188">
    <property type="entry name" value="PurM-like_N"/>
</dbReference>
<dbReference type="PATRIC" id="fig|1555112.3.peg.671"/>
<evidence type="ECO:0000256" key="1">
    <source>
        <dbReference type="ARBA" id="ARBA00006243"/>
    </source>
</evidence>
<evidence type="ECO:0000313" key="5">
    <source>
        <dbReference type="Proteomes" id="UP000065807"/>
    </source>
</evidence>
<protein>
    <submittedName>
        <fullName evidence="4">Hydrogenase</fullName>
    </submittedName>
</protein>
<dbReference type="PANTHER" id="PTHR30303:SF0">
    <property type="entry name" value="CARBAMOYL DEHYDRATASE HYPE"/>
    <property type="match status" value="1"/>
</dbReference>
<feature type="domain" description="PurM-like N-terminal" evidence="2">
    <location>
        <begin position="54"/>
        <end position="165"/>
    </location>
</feature>
<organism evidence="4 5">
    <name type="scientific">Limnochorda pilosa</name>
    <dbReference type="NCBI Taxonomy" id="1555112"/>
    <lineage>
        <taxon>Bacteria</taxon>
        <taxon>Bacillati</taxon>
        <taxon>Bacillota</taxon>
        <taxon>Limnochordia</taxon>
        <taxon>Limnochordales</taxon>
        <taxon>Limnochordaceae</taxon>
        <taxon>Limnochorda</taxon>
    </lineage>
</organism>
<dbReference type="PANTHER" id="PTHR30303">
    <property type="entry name" value="HYDROGENASE ISOENZYMES FORMATION PROTEIN HYPE"/>
    <property type="match status" value="1"/>
</dbReference>
<comment type="similarity">
    <text evidence="1">Belongs to the HypE family.</text>
</comment>
<dbReference type="SUPFAM" id="SSF56042">
    <property type="entry name" value="PurM C-terminal domain-like"/>
    <property type="match status" value="1"/>
</dbReference>
<dbReference type="Proteomes" id="UP000065807">
    <property type="component" value="Chromosome"/>
</dbReference>
<dbReference type="Pfam" id="PF02769">
    <property type="entry name" value="AIRS_C"/>
    <property type="match status" value="1"/>
</dbReference>
<dbReference type="Pfam" id="PF00586">
    <property type="entry name" value="AIRS"/>
    <property type="match status" value="1"/>
</dbReference>
<proteinExistence type="inferred from homology"/>
<dbReference type="Gene3D" id="3.30.1330.10">
    <property type="entry name" value="PurM-like, N-terminal domain"/>
    <property type="match status" value="1"/>
</dbReference>
<evidence type="ECO:0000259" key="3">
    <source>
        <dbReference type="Pfam" id="PF02769"/>
    </source>
</evidence>
<dbReference type="GO" id="GO:0051604">
    <property type="term" value="P:protein maturation"/>
    <property type="evidence" value="ECO:0007669"/>
    <property type="project" value="TreeGrafter"/>
</dbReference>
<accession>A0A0K2SI23</accession>
<dbReference type="CDD" id="cd02197">
    <property type="entry name" value="HypE"/>
    <property type="match status" value="1"/>
</dbReference>
<gene>
    <name evidence="4" type="ORF">LIP_0642</name>
</gene>
<dbReference type="InterPro" id="IPR011854">
    <property type="entry name" value="HypE"/>
</dbReference>
<feature type="domain" description="PurM-like C-terminal" evidence="3">
    <location>
        <begin position="177"/>
        <end position="328"/>
    </location>
</feature>
<reference evidence="5" key="1">
    <citation type="submission" date="2015-07" db="EMBL/GenBank/DDBJ databases">
        <title>Complete genome sequence and phylogenetic analysis of Limnochorda pilosa.</title>
        <authorList>
            <person name="Watanabe M."/>
            <person name="Kojima H."/>
            <person name="Fukui M."/>
        </authorList>
    </citation>
    <scope>NUCLEOTIDE SEQUENCE [LARGE SCALE GENOMIC DNA]</scope>
    <source>
        <strain evidence="5">HC45</strain>
    </source>
</reference>
<dbReference type="InterPro" id="IPR036921">
    <property type="entry name" value="PurM-like_N_sf"/>
</dbReference>
<evidence type="ECO:0000259" key="2">
    <source>
        <dbReference type="Pfam" id="PF00586"/>
    </source>
</evidence>